<dbReference type="InterPro" id="IPR011051">
    <property type="entry name" value="RmlC_Cupin_sf"/>
</dbReference>
<keyword evidence="4" id="KW-1185">Reference proteome</keyword>
<dbReference type="PANTHER" id="PTHR42742">
    <property type="entry name" value="TRANSCRIPTIONAL REPRESSOR MPRA"/>
    <property type="match status" value="1"/>
</dbReference>
<gene>
    <name evidence="3" type="ORF">CLG96_11145</name>
</gene>
<dbReference type="RefSeq" id="WP_107967985.1">
    <property type="nucleotide sequence ID" value="NZ_NWBU01000009.1"/>
</dbReference>
<evidence type="ECO:0000256" key="1">
    <source>
        <dbReference type="ARBA" id="ARBA00022723"/>
    </source>
</evidence>
<dbReference type="Gene3D" id="2.60.120.10">
    <property type="entry name" value="Jelly Rolls"/>
    <property type="match status" value="1"/>
</dbReference>
<dbReference type="CDD" id="cd07010">
    <property type="entry name" value="cupin_PMI_type_I_N_bac"/>
    <property type="match status" value="1"/>
</dbReference>
<evidence type="ECO:0000256" key="2">
    <source>
        <dbReference type="ARBA" id="ARBA00022833"/>
    </source>
</evidence>
<keyword evidence="3" id="KW-0413">Isomerase</keyword>
<dbReference type="Proteomes" id="UP000244162">
    <property type="component" value="Unassembled WGS sequence"/>
</dbReference>
<keyword evidence="1" id="KW-0479">Metal-binding</keyword>
<accession>A0A2T5FXR4</accession>
<keyword evidence="2" id="KW-0862">Zinc</keyword>
<comment type="caution">
    <text evidence="3">The sequence shown here is derived from an EMBL/GenBank/DDBJ whole genome shotgun (WGS) entry which is preliminary data.</text>
</comment>
<dbReference type="GO" id="GO:0016853">
    <property type="term" value="F:isomerase activity"/>
    <property type="evidence" value="ECO:0007669"/>
    <property type="project" value="UniProtKB-KW"/>
</dbReference>
<dbReference type="OrthoDB" id="9808275at2"/>
<evidence type="ECO:0000313" key="3">
    <source>
        <dbReference type="EMBL" id="PTQ10928.1"/>
    </source>
</evidence>
<sequence length="279" mass="30290">MAATRLITKRVEKPWGRTDLWPGFDDVAPGGAPVGEIWFELPGGGDPELLVKYLFTSEKLSIQVHPDDKAAQARGYPRGKDEAWVVLAAEPHASIAIGTLEVMSKEELRASALDGTLEEKMDWKAVKAGDSFYSAAGTVHAIGPGLTLVEVQQNVDLTYRLYDYGRPRELHLEEGVAVSEPVPYVAPYIPHEVEPDRLILADGPAFVLERWARMGGGTLRSDGRPIWLVPLAGGGEIDGQPFEAGGVWLVEDEARLGLDEGSDLLVAYPGKGVIPDLWS</sequence>
<dbReference type="EMBL" id="NWBU01000009">
    <property type="protein sequence ID" value="PTQ10928.1"/>
    <property type="molecule type" value="Genomic_DNA"/>
</dbReference>
<dbReference type="InterPro" id="IPR051804">
    <property type="entry name" value="Carb_Metab_Reg_Kinase/Isom"/>
</dbReference>
<dbReference type="GO" id="GO:0046872">
    <property type="term" value="F:metal ion binding"/>
    <property type="evidence" value="ECO:0007669"/>
    <property type="project" value="UniProtKB-KW"/>
</dbReference>
<name>A0A2T5FXR4_9SPHN</name>
<dbReference type="AlphaFoldDB" id="A0A2T5FXR4"/>
<evidence type="ECO:0000313" key="4">
    <source>
        <dbReference type="Proteomes" id="UP000244162"/>
    </source>
</evidence>
<proteinExistence type="predicted"/>
<dbReference type="InterPro" id="IPR014710">
    <property type="entry name" value="RmlC-like_jellyroll"/>
</dbReference>
<dbReference type="PANTHER" id="PTHR42742:SF3">
    <property type="entry name" value="FRUCTOKINASE"/>
    <property type="match status" value="1"/>
</dbReference>
<organism evidence="3 4">
    <name type="scientific">Sphingomonas oleivorans</name>
    <dbReference type="NCBI Taxonomy" id="1735121"/>
    <lineage>
        <taxon>Bacteria</taxon>
        <taxon>Pseudomonadati</taxon>
        <taxon>Pseudomonadota</taxon>
        <taxon>Alphaproteobacteria</taxon>
        <taxon>Sphingomonadales</taxon>
        <taxon>Sphingomonadaceae</taxon>
        <taxon>Sphingomonas</taxon>
    </lineage>
</organism>
<dbReference type="SUPFAM" id="SSF51182">
    <property type="entry name" value="RmlC-like cupins"/>
    <property type="match status" value="1"/>
</dbReference>
<reference evidence="3 4" key="1">
    <citation type="submission" date="2017-09" db="EMBL/GenBank/DDBJ databases">
        <title>Sphingomonas panjinensis sp.nov., isolated from oil-contaminated soil.</title>
        <authorList>
            <person name="Wang L."/>
            <person name="Chen L."/>
        </authorList>
    </citation>
    <scope>NUCLEOTIDE SEQUENCE [LARGE SCALE GENOMIC DNA]</scope>
    <source>
        <strain evidence="3 4">FW-11</strain>
    </source>
</reference>
<protein>
    <submittedName>
        <fullName evidence="3">Phosphoheptose isomerase</fullName>
    </submittedName>
</protein>